<keyword evidence="3" id="KW-1185">Reference proteome</keyword>
<gene>
    <name evidence="2" type="ORF">GCM10010468_26560</name>
</gene>
<dbReference type="PANTHER" id="PTHR22642">
    <property type="entry name" value="IMIDAZOLONEPROPIONASE"/>
    <property type="match status" value="1"/>
</dbReference>
<dbReference type="Gene3D" id="3.10.310.70">
    <property type="match status" value="1"/>
</dbReference>
<dbReference type="PANTHER" id="PTHR22642:SF2">
    <property type="entry name" value="PROTEIN LONG AFTER FAR-RED 3"/>
    <property type="match status" value="1"/>
</dbReference>
<dbReference type="EMBL" id="BAAAUV010000005">
    <property type="protein sequence ID" value="GAA3209195.1"/>
    <property type="molecule type" value="Genomic_DNA"/>
</dbReference>
<dbReference type="RefSeq" id="WP_344827040.1">
    <property type="nucleotide sequence ID" value="NZ_BAAAUV010000005.1"/>
</dbReference>
<protein>
    <submittedName>
        <fullName evidence="2">Amidohydrolase</fullName>
    </submittedName>
</protein>
<dbReference type="Gene3D" id="2.30.40.10">
    <property type="entry name" value="Urease, subunit C, domain 1"/>
    <property type="match status" value="1"/>
</dbReference>
<reference evidence="3" key="1">
    <citation type="journal article" date="2019" name="Int. J. Syst. Evol. Microbiol.">
        <title>The Global Catalogue of Microorganisms (GCM) 10K type strain sequencing project: providing services to taxonomists for standard genome sequencing and annotation.</title>
        <authorList>
            <consortium name="The Broad Institute Genomics Platform"/>
            <consortium name="The Broad Institute Genome Sequencing Center for Infectious Disease"/>
            <person name="Wu L."/>
            <person name="Ma J."/>
        </authorList>
    </citation>
    <scope>NUCLEOTIDE SEQUENCE [LARGE SCALE GENOMIC DNA]</scope>
    <source>
        <strain evidence="3">JCM 9377</strain>
    </source>
</reference>
<accession>A0ABP6Q963</accession>
<evidence type="ECO:0000259" key="1">
    <source>
        <dbReference type="Pfam" id="PF07969"/>
    </source>
</evidence>
<dbReference type="CDD" id="cd01300">
    <property type="entry name" value="YtcJ_like"/>
    <property type="match status" value="1"/>
</dbReference>
<name>A0ABP6Q963_9ACTN</name>
<dbReference type="SUPFAM" id="SSF51338">
    <property type="entry name" value="Composite domain of metallo-dependent hydrolases"/>
    <property type="match status" value="1"/>
</dbReference>
<dbReference type="Pfam" id="PF07969">
    <property type="entry name" value="Amidohydro_3"/>
    <property type="match status" value="1"/>
</dbReference>
<dbReference type="InterPro" id="IPR011059">
    <property type="entry name" value="Metal-dep_hydrolase_composite"/>
</dbReference>
<organism evidence="2 3">
    <name type="scientific">Actinocorallia longicatena</name>
    <dbReference type="NCBI Taxonomy" id="111803"/>
    <lineage>
        <taxon>Bacteria</taxon>
        <taxon>Bacillati</taxon>
        <taxon>Actinomycetota</taxon>
        <taxon>Actinomycetes</taxon>
        <taxon>Streptosporangiales</taxon>
        <taxon>Thermomonosporaceae</taxon>
        <taxon>Actinocorallia</taxon>
    </lineage>
</organism>
<comment type="caution">
    <text evidence="2">The sequence shown here is derived from an EMBL/GenBank/DDBJ whole genome shotgun (WGS) entry which is preliminary data.</text>
</comment>
<feature type="domain" description="Amidohydrolase 3" evidence="1">
    <location>
        <begin position="51"/>
        <end position="537"/>
    </location>
</feature>
<proteinExistence type="predicted"/>
<evidence type="ECO:0000313" key="3">
    <source>
        <dbReference type="Proteomes" id="UP001501237"/>
    </source>
</evidence>
<dbReference type="Gene3D" id="3.20.20.140">
    <property type="entry name" value="Metal-dependent hydrolases"/>
    <property type="match status" value="1"/>
</dbReference>
<sequence length="539" mass="57533">MGFDVVFAGGPVFTGDPARPWATAVGIKDGTIAAVGHDEVASAEAAERVGLGGRMLLPGFQDAHAHPVAAGLQILTCDLRGADTAEGYVQLVAEYARRFPEREWIVGGGWSMDRFPPSGPTRRLLDAVVADRPVFLLNRDAHGAWANTRALELAGIGADTPDPADGRIEREPDGAPAGMLHEGAATLVGRHTPGRTPEEKDAALLVAQERLHSLGITAWQDAIIGEYLDIPDVYDTYLRAAARGTLTARVSGALWWDRNRGLEQLGDLLARRVAAGNFTARTVKIMQDGVAENYTAAMHDPYFDACGCRTANSGISFVDPAVLGEAVTALDAAGFQVHLHAIGDRAATEALDALAAARRANGTTDHRHHIAHLQVIAPGDLPRFRELGVTANMQALWACHEPQMDDLTIPFIGPERTARQYPFAALHRTGATLAAGSDWPVSSPDPWEGLHVAVNRVEPGGDHARPLLPEQSLSLHTALTAYTAGSAYVNHLDDTGVIRPGFRADLAIADRDPFAAPVEEIHLTRTVATYVGGREVFTA</sequence>
<dbReference type="InterPro" id="IPR032466">
    <property type="entry name" value="Metal_Hydrolase"/>
</dbReference>
<evidence type="ECO:0000313" key="2">
    <source>
        <dbReference type="EMBL" id="GAA3209195.1"/>
    </source>
</evidence>
<dbReference type="InterPro" id="IPR013108">
    <property type="entry name" value="Amidohydro_3"/>
</dbReference>
<dbReference type="Proteomes" id="UP001501237">
    <property type="component" value="Unassembled WGS sequence"/>
</dbReference>
<dbReference type="InterPro" id="IPR033932">
    <property type="entry name" value="YtcJ-like"/>
</dbReference>
<dbReference type="SUPFAM" id="SSF51556">
    <property type="entry name" value="Metallo-dependent hydrolases"/>
    <property type="match status" value="1"/>
</dbReference>